<proteinExistence type="predicted"/>
<comment type="caution">
    <text evidence="2">The sequence shown here is derived from an EMBL/GenBank/DDBJ whole genome shotgun (WGS) entry which is preliminary data.</text>
</comment>
<evidence type="ECO:0000313" key="2">
    <source>
        <dbReference type="EMBL" id="KKL58913.1"/>
    </source>
</evidence>
<feature type="compositionally biased region" description="Polar residues" evidence="1">
    <location>
        <begin position="12"/>
        <end position="21"/>
    </location>
</feature>
<feature type="non-terminal residue" evidence="2">
    <location>
        <position position="1"/>
    </location>
</feature>
<dbReference type="EMBL" id="LAZR01029660">
    <property type="protein sequence ID" value="KKL58913.1"/>
    <property type="molecule type" value="Genomic_DNA"/>
</dbReference>
<feature type="region of interest" description="Disordered" evidence="1">
    <location>
        <begin position="1"/>
        <end position="29"/>
    </location>
</feature>
<name>A0A0F9DB29_9ZZZZ</name>
<gene>
    <name evidence="2" type="ORF">LCGC14_2220580</name>
</gene>
<dbReference type="AlphaFoldDB" id="A0A0F9DB29"/>
<reference evidence="2" key="1">
    <citation type="journal article" date="2015" name="Nature">
        <title>Complex archaea that bridge the gap between prokaryotes and eukaryotes.</title>
        <authorList>
            <person name="Spang A."/>
            <person name="Saw J.H."/>
            <person name="Jorgensen S.L."/>
            <person name="Zaremba-Niedzwiedzka K."/>
            <person name="Martijn J."/>
            <person name="Lind A.E."/>
            <person name="van Eijk R."/>
            <person name="Schleper C."/>
            <person name="Guy L."/>
            <person name="Ettema T.J."/>
        </authorList>
    </citation>
    <scope>NUCLEOTIDE SEQUENCE</scope>
</reference>
<accession>A0A0F9DB29</accession>
<sequence>HPENDPMRMDTMSKSTPTRTLTAADDNPGGAIDSLALPHSQGTYRCFISQLAKLKCARAGTSSGVDGSTDGACVGDACDLDSPQLRDNDLVTYREGSLGQLGDSGGLA</sequence>
<evidence type="ECO:0000256" key="1">
    <source>
        <dbReference type="SAM" id="MobiDB-lite"/>
    </source>
</evidence>
<organism evidence="2">
    <name type="scientific">marine sediment metagenome</name>
    <dbReference type="NCBI Taxonomy" id="412755"/>
    <lineage>
        <taxon>unclassified sequences</taxon>
        <taxon>metagenomes</taxon>
        <taxon>ecological metagenomes</taxon>
    </lineage>
</organism>
<protein>
    <submittedName>
        <fullName evidence="2">Uncharacterized protein</fullName>
    </submittedName>
</protein>